<accession>A0AAV4RSA3</accession>
<evidence type="ECO:0000313" key="1">
    <source>
        <dbReference type="EMBL" id="GIY25208.1"/>
    </source>
</evidence>
<dbReference type="Proteomes" id="UP001054945">
    <property type="component" value="Unassembled WGS sequence"/>
</dbReference>
<comment type="caution">
    <text evidence="1">The sequence shown here is derived from an EMBL/GenBank/DDBJ whole genome shotgun (WGS) entry which is preliminary data.</text>
</comment>
<keyword evidence="2" id="KW-1185">Reference proteome</keyword>
<reference evidence="1 2" key="1">
    <citation type="submission" date="2021-06" db="EMBL/GenBank/DDBJ databases">
        <title>Caerostris extrusa draft genome.</title>
        <authorList>
            <person name="Kono N."/>
            <person name="Arakawa K."/>
        </authorList>
    </citation>
    <scope>NUCLEOTIDE SEQUENCE [LARGE SCALE GENOMIC DNA]</scope>
</reference>
<dbReference type="AlphaFoldDB" id="A0AAV4RSA3"/>
<name>A0AAV4RSA3_CAEEX</name>
<dbReference type="EMBL" id="BPLR01008501">
    <property type="protein sequence ID" value="GIY25208.1"/>
    <property type="molecule type" value="Genomic_DNA"/>
</dbReference>
<evidence type="ECO:0000313" key="2">
    <source>
        <dbReference type="Proteomes" id="UP001054945"/>
    </source>
</evidence>
<gene>
    <name evidence="1" type="ORF">CEXT_742551</name>
</gene>
<proteinExistence type="predicted"/>
<organism evidence="1 2">
    <name type="scientific">Caerostris extrusa</name>
    <name type="common">Bark spider</name>
    <name type="synonym">Caerostris bankana</name>
    <dbReference type="NCBI Taxonomy" id="172846"/>
    <lineage>
        <taxon>Eukaryota</taxon>
        <taxon>Metazoa</taxon>
        <taxon>Ecdysozoa</taxon>
        <taxon>Arthropoda</taxon>
        <taxon>Chelicerata</taxon>
        <taxon>Arachnida</taxon>
        <taxon>Araneae</taxon>
        <taxon>Araneomorphae</taxon>
        <taxon>Entelegynae</taxon>
        <taxon>Araneoidea</taxon>
        <taxon>Araneidae</taxon>
        <taxon>Caerostris</taxon>
    </lineage>
</organism>
<protein>
    <submittedName>
        <fullName evidence="1">Uncharacterized protein</fullName>
    </submittedName>
</protein>
<sequence length="113" mass="13230">METDEQLLRWRFKPVQNCNASKKKKICCTTFTDWYHDLERTAHGRHLRFVPFANLLAILYLPTIRYFGQQAYHVHSNLLIKKHLLSSFRQSPLCSEPNLLYPGPCLPSHACLC</sequence>